<keyword evidence="2" id="KW-1133">Transmembrane helix</keyword>
<proteinExistence type="predicted"/>
<evidence type="ECO:0000256" key="1">
    <source>
        <dbReference type="SAM" id="MobiDB-lite"/>
    </source>
</evidence>
<reference evidence="3" key="2">
    <citation type="submission" date="2023-05" db="EMBL/GenBank/DDBJ databases">
        <authorList>
            <consortium name="Lawrence Berkeley National Laboratory"/>
            <person name="Steindorff A."/>
            <person name="Hensen N."/>
            <person name="Bonometti L."/>
            <person name="Westerberg I."/>
            <person name="Brannstrom I.O."/>
            <person name="Guillou S."/>
            <person name="Cros-Aarteil S."/>
            <person name="Calhoun S."/>
            <person name="Haridas S."/>
            <person name="Kuo A."/>
            <person name="Mondo S."/>
            <person name="Pangilinan J."/>
            <person name="Riley R."/>
            <person name="Labutti K."/>
            <person name="Andreopoulos B."/>
            <person name="Lipzen A."/>
            <person name="Chen C."/>
            <person name="Yanf M."/>
            <person name="Daum C."/>
            <person name="Ng V."/>
            <person name="Clum A."/>
            <person name="Ohm R."/>
            <person name="Martin F."/>
            <person name="Silar P."/>
            <person name="Natvig D."/>
            <person name="Lalanne C."/>
            <person name="Gautier V."/>
            <person name="Ament-Velasquez S.L."/>
            <person name="Kruys A."/>
            <person name="Hutchinson M.I."/>
            <person name="Powell A.J."/>
            <person name="Barry K."/>
            <person name="Miller A.N."/>
            <person name="Grigoriev I.V."/>
            <person name="Debuchy R."/>
            <person name="Gladieux P."/>
            <person name="Thoren M.H."/>
            <person name="Johannesson H."/>
        </authorList>
    </citation>
    <scope>NUCLEOTIDE SEQUENCE</scope>
    <source>
        <strain evidence="3">PSN293</strain>
    </source>
</reference>
<protein>
    <submittedName>
        <fullName evidence="3">Uncharacterized protein</fullName>
    </submittedName>
</protein>
<evidence type="ECO:0000313" key="4">
    <source>
        <dbReference type="Proteomes" id="UP001301769"/>
    </source>
</evidence>
<evidence type="ECO:0000313" key="3">
    <source>
        <dbReference type="EMBL" id="KAK4212324.1"/>
    </source>
</evidence>
<evidence type="ECO:0000256" key="2">
    <source>
        <dbReference type="SAM" id="Phobius"/>
    </source>
</evidence>
<accession>A0AAN6Y4D5</accession>
<comment type="caution">
    <text evidence="3">The sequence shown here is derived from an EMBL/GenBank/DDBJ whole genome shotgun (WGS) entry which is preliminary data.</text>
</comment>
<keyword evidence="2" id="KW-0472">Membrane</keyword>
<organism evidence="3 4">
    <name type="scientific">Rhypophila decipiens</name>
    <dbReference type="NCBI Taxonomy" id="261697"/>
    <lineage>
        <taxon>Eukaryota</taxon>
        <taxon>Fungi</taxon>
        <taxon>Dikarya</taxon>
        <taxon>Ascomycota</taxon>
        <taxon>Pezizomycotina</taxon>
        <taxon>Sordariomycetes</taxon>
        <taxon>Sordariomycetidae</taxon>
        <taxon>Sordariales</taxon>
        <taxon>Naviculisporaceae</taxon>
        <taxon>Rhypophila</taxon>
    </lineage>
</organism>
<keyword evidence="4" id="KW-1185">Reference proteome</keyword>
<sequence length="177" mass="19790">MNRQYPQASLHVSPGGNEEQRQGESGLLNSWIHDDDDSAHHHQQISSPSMTGEVTQHQMGLADAVRKSDKRQSVTTTTIKAKKHVQEQPKKVSSKRPWPAISEFLIFQLPSVAVTLALLALYIRNFTWNPDPSQLSALLFAARVHEGLIVASLSQILYHHTRRALLGPRGITRPFTC</sequence>
<feature type="compositionally biased region" description="Polar residues" evidence="1">
    <location>
        <begin position="48"/>
        <end position="58"/>
    </location>
</feature>
<feature type="transmembrane region" description="Helical" evidence="2">
    <location>
        <begin position="104"/>
        <end position="123"/>
    </location>
</feature>
<name>A0AAN6Y4D5_9PEZI</name>
<feature type="region of interest" description="Disordered" evidence="1">
    <location>
        <begin position="1"/>
        <end position="91"/>
    </location>
</feature>
<dbReference type="AlphaFoldDB" id="A0AAN6Y4D5"/>
<keyword evidence="2" id="KW-0812">Transmembrane</keyword>
<dbReference type="EMBL" id="MU858130">
    <property type="protein sequence ID" value="KAK4212324.1"/>
    <property type="molecule type" value="Genomic_DNA"/>
</dbReference>
<reference evidence="3" key="1">
    <citation type="journal article" date="2023" name="Mol. Phylogenet. Evol.">
        <title>Genome-scale phylogeny and comparative genomics of the fungal order Sordariales.</title>
        <authorList>
            <person name="Hensen N."/>
            <person name="Bonometti L."/>
            <person name="Westerberg I."/>
            <person name="Brannstrom I.O."/>
            <person name="Guillou S."/>
            <person name="Cros-Aarteil S."/>
            <person name="Calhoun S."/>
            <person name="Haridas S."/>
            <person name="Kuo A."/>
            <person name="Mondo S."/>
            <person name="Pangilinan J."/>
            <person name="Riley R."/>
            <person name="LaButti K."/>
            <person name="Andreopoulos B."/>
            <person name="Lipzen A."/>
            <person name="Chen C."/>
            <person name="Yan M."/>
            <person name="Daum C."/>
            <person name="Ng V."/>
            <person name="Clum A."/>
            <person name="Steindorff A."/>
            <person name="Ohm R.A."/>
            <person name="Martin F."/>
            <person name="Silar P."/>
            <person name="Natvig D.O."/>
            <person name="Lalanne C."/>
            <person name="Gautier V."/>
            <person name="Ament-Velasquez S.L."/>
            <person name="Kruys A."/>
            <person name="Hutchinson M.I."/>
            <person name="Powell A.J."/>
            <person name="Barry K."/>
            <person name="Miller A.N."/>
            <person name="Grigoriev I.V."/>
            <person name="Debuchy R."/>
            <person name="Gladieux P."/>
            <person name="Hiltunen Thoren M."/>
            <person name="Johannesson H."/>
        </authorList>
    </citation>
    <scope>NUCLEOTIDE SEQUENCE</scope>
    <source>
        <strain evidence="3">PSN293</strain>
    </source>
</reference>
<gene>
    <name evidence="3" type="ORF">QBC37DRAFT_375193</name>
</gene>
<dbReference type="Proteomes" id="UP001301769">
    <property type="component" value="Unassembled WGS sequence"/>
</dbReference>